<evidence type="ECO:0000313" key="1">
    <source>
        <dbReference type="EMBL" id="PJE36779.1"/>
    </source>
</evidence>
<name>A0A2M8J1X2_9RHOB</name>
<sequence length="218" mass="23643">MSREYHQTTYSPPAGAADLLLIRHGRTEAARPGQSFPMVDGHGDPALHPEGEQQAVKVAERLKTDPISAIYVTTLRRTHQTAAPLAAHLGLELRVEPDLREVRLGDWDGGEYRIKAAEGAPEFRRAIETQEWGEIPNGERTADLQARVRAGLLRIAAAHPDERVAVFVHGGVIGAAVSVASGAQPFHFNGAANGSISRIVVRGDRMWVKGFNDCAHLV</sequence>
<dbReference type="InterPro" id="IPR050275">
    <property type="entry name" value="PGM_Phosphatase"/>
</dbReference>
<comment type="caution">
    <text evidence="1">The sequence shown here is derived from an EMBL/GenBank/DDBJ whole genome shotgun (WGS) entry which is preliminary data.</text>
</comment>
<dbReference type="SMART" id="SM00855">
    <property type="entry name" value="PGAM"/>
    <property type="match status" value="1"/>
</dbReference>
<dbReference type="Proteomes" id="UP000231553">
    <property type="component" value="Unassembled WGS sequence"/>
</dbReference>
<accession>A0A2M8J1X2</accession>
<dbReference type="SUPFAM" id="SSF53254">
    <property type="entry name" value="Phosphoglycerate mutase-like"/>
    <property type="match status" value="1"/>
</dbReference>
<keyword evidence="2" id="KW-1185">Reference proteome</keyword>
<gene>
    <name evidence="1" type="ORF">CVM52_10395</name>
</gene>
<dbReference type="EMBL" id="PGTB01000031">
    <property type="protein sequence ID" value="PJE36779.1"/>
    <property type="molecule type" value="Genomic_DNA"/>
</dbReference>
<dbReference type="Pfam" id="PF00300">
    <property type="entry name" value="His_Phos_1"/>
    <property type="match status" value="1"/>
</dbReference>
<dbReference type="PANTHER" id="PTHR48100:SF1">
    <property type="entry name" value="HISTIDINE PHOSPHATASE FAMILY PROTEIN-RELATED"/>
    <property type="match status" value="1"/>
</dbReference>
<dbReference type="CDD" id="cd07067">
    <property type="entry name" value="HP_PGM_like"/>
    <property type="match status" value="1"/>
</dbReference>
<dbReference type="GO" id="GO:0016791">
    <property type="term" value="F:phosphatase activity"/>
    <property type="evidence" value="ECO:0007669"/>
    <property type="project" value="TreeGrafter"/>
</dbReference>
<dbReference type="AlphaFoldDB" id="A0A2M8J1X2"/>
<dbReference type="PANTHER" id="PTHR48100">
    <property type="entry name" value="BROAD-SPECIFICITY PHOSPHATASE YOR283W-RELATED"/>
    <property type="match status" value="1"/>
</dbReference>
<dbReference type="InterPro" id="IPR029033">
    <property type="entry name" value="His_PPase_superfam"/>
</dbReference>
<dbReference type="InterPro" id="IPR013078">
    <property type="entry name" value="His_Pase_superF_clade-1"/>
</dbReference>
<dbReference type="OrthoDB" id="9783269at2"/>
<organism evidence="1 2">
    <name type="scientific">Pseudooceanicola lipolyticus</name>
    <dbReference type="NCBI Taxonomy" id="2029104"/>
    <lineage>
        <taxon>Bacteria</taxon>
        <taxon>Pseudomonadati</taxon>
        <taxon>Pseudomonadota</taxon>
        <taxon>Alphaproteobacteria</taxon>
        <taxon>Rhodobacterales</taxon>
        <taxon>Paracoccaceae</taxon>
        <taxon>Pseudooceanicola</taxon>
    </lineage>
</organism>
<protein>
    <submittedName>
        <fullName evidence="1">Histidine phosphatase family protein</fullName>
    </submittedName>
</protein>
<reference evidence="1 2" key="1">
    <citation type="journal article" date="2018" name="Int. J. Syst. Evol. Microbiol.">
        <title>Pseudooceanicola lipolyticus sp. nov., a marine alphaproteobacterium, reclassification of Oceanicola flagellatus as Pseudooceanicola flagellatus comb. nov. and emended description of the genus Pseudooceanicola.</title>
        <authorList>
            <person name="Huang M.-M."/>
            <person name="Guo L.-L."/>
            <person name="Wu Y.-H."/>
            <person name="Lai Q.-L."/>
            <person name="Shao Z.-Z."/>
            <person name="Wang C.-S."/>
            <person name="Wu M."/>
            <person name="Xu X.-W."/>
        </authorList>
    </citation>
    <scope>NUCLEOTIDE SEQUENCE [LARGE SCALE GENOMIC DNA]</scope>
    <source>
        <strain evidence="1 2">157</strain>
    </source>
</reference>
<dbReference type="GO" id="GO:0005737">
    <property type="term" value="C:cytoplasm"/>
    <property type="evidence" value="ECO:0007669"/>
    <property type="project" value="TreeGrafter"/>
</dbReference>
<evidence type="ECO:0000313" key="2">
    <source>
        <dbReference type="Proteomes" id="UP000231553"/>
    </source>
</evidence>
<dbReference type="RefSeq" id="WP_100162439.1">
    <property type="nucleotide sequence ID" value="NZ_PGTB01000031.1"/>
</dbReference>
<dbReference type="Gene3D" id="3.40.50.1240">
    <property type="entry name" value="Phosphoglycerate mutase-like"/>
    <property type="match status" value="1"/>
</dbReference>
<proteinExistence type="predicted"/>